<evidence type="ECO:0000313" key="2">
    <source>
        <dbReference type="EMBL" id="PPU94051.1"/>
    </source>
</evidence>
<dbReference type="Proteomes" id="UP000239939">
    <property type="component" value="Unassembled WGS sequence"/>
</dbReference>
<proteinExistence type="predicted"/>
<evidence type="ECO:0000259" key="1">
    <source>
        <dbReference type="Pfam" id="PF05598"/>
    </source>
</evidence>
<dbReference type="InterPro" id="IPR008490">
    <property type="entry name" value="Transposase_InsH_N"/>
</dbReference>
<organism evidence="2 3">
    <name type="scientific">Xanthomonas populi</name>
    <dbReference type="NCBI Taxonomy" id="53414"/>
    <lineage>
        <taxon>Bacteria</taxon>
        <taxon>Pseudomonadati</taxon>
        <taxon>Pseudomonadota</taxon>
        <taxon>Gammaproteobacteria</taxon>
        <taxon>Lysobacterales</taxon>
        <taxon>Lysobacteraceae</taxon>
        <taxon>Xanthomonas</taxon>
    </lineage>
</organism>
<evidence type="ECO:0000313" key="3">
    <source>
        <dbReference type="Proteomes" id="UP000239939"/>
    </source>
</evidence>
<dbReference type="Pfam" id="PF05598">
    <property type="entry name" value="DUF772"/>
    <property type="match status" value="1"/>
</dbReference>
<comment type="caution">
    <text evidence="2">The sequence shown here is derived from an EMBL/GenBank/DDBJ whole genome shotgun (WGS) entry which is preliminary data.</text>
</comment>
<sequence length="69" mass="8021">MTLSMQHDARFDLHRKPTRREVLLAQMDQVVPWSHLCACIAPFYPKVRQSGGHPPVGLERMLRIHCTAW</sequence>
<name>A0A2S7EP74_9XANT</name>
<feature type="domain" description="Transposase InsH N-terminal" evidence="1">
    <location>
        <begin position="18"/>
        <end position="66"/>
    </location>
</feature>
<keyword evidence="3" id="KW-1185">Reference proteome</keyword>
<dbReference type="AlphaFoldDB" id="A0A2S7EP74"/>
<accession>A0A2S7EP74</accession>
<protein>
    <recommendedName>
        <fullName evidence="1">Transposase InsH N-terminal domain-containing protein</fullName>
    </recommendedName>
</protein>
<gene>
    <name evidence="2" type="ORF">XpopCFBP1817_10360</name>
</gene>
<dbReference type="EMBL" id="MDEJ01000053">
    <property type="protein sequence ID" value="PPU94051.1"/>
    <property type="molecule type" value="Genomic_DNA"/>
</dbReference>
<reference evidence="3" key="1">
    <citation type="submission" date="2016-08" db="EMBL/GenBank/DDBJ databases">
        <authorList>
            <person name="Merda D."/>
            <person name="Briand M."/>
            <person name="Taghouti G."/>
            <person name="Carrere S."/>
            <person name="Gouzy J."/>
            <person name="Portier P."/>
            <person name="Jacques M.-A."/>
            <person name="Fischer-Le Saux M."/>
        </authorList>
    </citation>
    <scope>NUCLEOTIDE SEQUENCE [LARGE SCALE GENOMIC DNA]</scope>
    <source>
        <strain evidence="3">CFBP1817</strain>
    </source>
</reference>